<comment type="caution">
    <text evidence="1">The sequence shown here is derived from an EMBL/GenBank/DDBJ whole genome shotgun (WGS) entry which is preliminary data.</text>
</comment>
<dbReference type="GeneID" id="87596901"/>
<dbReference type="EMBL" id="LILD01000001">
    <property type="protein sequence ID" value="KOO39667.1"/>
    <property type="molecule type" value="Genomic_DNA"/>
</dbReference>
<evidence type="ECO:0000313" key="1">
    <source>
        <dbReference type="EMBL" id="KOO39667.1"/>
    </source>
</evidence>
<organism evidence="1">
    <name type="scientific">Halalkalibacterium halodurans</name>
    <name type="common">Bacillus halodurans</name>
    <dbReference type="NCBI Taxonomy" id="86665"/>
    <lineage>
        <taxon>Bacteria</taxon>
        <taxon>Bacillati</taxon>
        <taxon>Bacillota</taxon>
        <taxon>Bacilli</taxon>
        <taxon>Bacillales</taxon>
        <taxon>Bacillaceae</taxon>
        <taxon>Halalkalibacterium (ex Joshi et al. 2022)</taxon>
    </lineage>
</organism>
<accession>A0A0M0KM37</accession>
<gene>
    <name evidence="1" type="ORF">AMD02_13030</name>
</gene>
<dbReference type="AlphaFoldDB" id="A0A0M0KM37"/>
<dbReference type="RefSeq" id="WP_053431566.1">
    <property type="nucleotide sequence ID" value="NZ_CP040441.1"/>
</dbReference>
<protein>
    <recommendedName>
        <fullName evidence="2">DUF2536 domain-containing protein</fullName>
    </recommendedName>
</protein>
<dbReference type="PATRIC" id="fig|136160.3.peg.3040"/>
<dbReference type="InterPro" id="IPR019686">
    <property type="entry name" value="DUF2536"/>
</dbReference>
<evidence type="ECO:0008006" key="2">
    <source>
        <dbReference type="Google" id="ProtNLM"/>
    </source>
</evidence>
<name>A0A0M0KM37_ALKHA</name>
<sequence length="69" mass="8106">MELKLEMIQDKVECFEARDFKALEKAMNEQIEHNQALLLEVANVHHYVHLDPKTSQPVYTATVHFRAKK</sequence>
<proteinExistence type="predicted"/>
<dbReference type="Pfam" id="PF10750">
    <property type="entry name" value="DUF2536"/>
    <property type="match status" value="1"/>
</dbReference>
<accession>A0A4Y7WZH3</accession>
<reference evidence="1" key="1">
    <citation type="submission" date="2015-08" db="EMBL/GenBank/DDBJ databases">
        <title>Complete DNA Sequence of Pseudomonas syringae pv. actinidiae, the Causal Agent of Kiwifruit Canker Disease.</title>
        <authorList>
            <person name="Rikkerink E.H.A."/>
            <person name="Fineran P.C."/>
        </authorList>
    </citation>
    <scope>NUCLEOTIDE SEQUENCE</scope>
    <source>
        <strain evidence="1">DSM 13666</strain>
    </source>
</reference>